<keyword evidence="5" id="KW-0223">Dioxygenase</keyword>
<dbReference type="PANTHER" id="PTHR10696:SF21">
    <property type="entry name" value="TAUD_TFDA-LIKE DOMAIN-CONTAINING PROTEIN"/>
    <property type="match status" value="1"/>
</dbReference>
<accession>A0A0S4QN91</accession>
<dbReference type="InterPro" id="IPR042098">
    <property type="entry name" value="TauD-like_sf"/>
</dbReference>
<keyword evidence="2" id="KW-0560">Oxidoreductase</keyword>
<protein>
    <submittedName>
        <fullName evidence="5">Taurine dioxygenase, alpha-ketoglutarate-dependent</fullName>
    </submittedName>
</protein>
<organism evidence="5 6">
    <name type="scientific">Parafrankia irregularis</name>
    <dbReference type="NCBI Taxonomy" id="795642"/>
    <lineage>
        <taxon>Bacteria</taxon>
        <taxon>Bacillati</taxon>
        <taxon>Actinomycetota</taxon>
        <taxon>Actinomycetes</taxon>
        <taxon>Frankiales</taxon>
        <taxon>Frankiaceae</taxon>
        <taxon>Parafrankia</taxon>
    </lineage>
</organism>
<sequence length="292" mass="32291">MVAGVHIPVLDDVDPGVALTAVIEHGAAFIKRPGTTLFDFREFTEALMVPMVHHATNTIERDPVGADPSTSTVNKGMDAIPLHREGSYAPGCPDLLVLYCERPAAAGGETVLCDGAELLRRLDESTRTYVCDLDLYWSWEATPARWQQTFGVTDVAQARVALARVGSLLRPYERLDGDFQGDVLHGRFRTKAVIPSKSGVPSFCNSLMIYAYREKSDYYARDSFRVALADGSPFPADLLAEIREVAETVSVRVSWEPGNLAVFDNSRFMHGRTGFDDTGRRVLIRMGHLRNQ</sequence>
<evidence type="ECO:0000259" key="4">
    <source>
        <dbReference type="Pfam" id="PF02668"/>
    </source>
</evidence>
<dbReference type="PANTHER" id="PTHR10696">
    <property type="entry name" value="GAMMA-BUTYROBETAINE HYDROXYLASE-RELATED"/>
    <property type="match status" value="1"/>
</dbReference>
<evidence type="ECO:0000256" key="1">
    <source>
        <dbReference type="ARBA" id="ARBA00001954"/>
    </source>
</evidence>
<dbReference type="Gene3D" id="3.60.130.10">
    <property type="entry name" value="Clavaminate synthase-like"/>
    <property type="match status" value="1"/>
</dbReference>
<dbReference type="Proteomes" id="UP000198802">
    <property type="component" value="Unassembled WGS sequence"/>
</dbReference>
<evidence type="ECO:0000313" key="6">
    <source>
        <dbReference type="Proteomes" id="UP000198802"/>
    </source>
</evidence>
<dbReference type="EMBL" id="FAOZ01000010">
    <property type="protein sequence ID" value="CUU57111.1"/>
    <property type="molecule type" value="Genomic_DNA"/>
</dbReference>
<evidence type="ECO:0000256" key="2">
    <source>
        <dbReference type="ARBA" id="ARBA00023002"/>
    </source>
</evidence>
<name>A0A0S4QN91_9ACTN</name>
<comment type="cofactor">
    <cofactor evidence="1">
        <name>Fe(2+)</name>
        <dbReference type="ChEBI" id="CHEBI:29033"/>
    </cofactor>
</comment>
<dbReference type="InterPro" id="IPR003819">
    <property type="entry name" value="TauD/TfdA-like"/>
</dbReference>
<proteinExistence type="predicted"/>
<dbReference type="InterPro" id="IPR050411">
    <property type="entry name" value="AlphaKG_dependent_hydroxylases"/>
</dbReference>
<feature type="domain" description="TauD/TfdA-like" evidence="4">
    <location>
        <begin position="18"/>
        <end position="286"/>
    </location>
</feature>
<dbReference type="RefSeq" id="WP_165615676.1">
    <property type="nucleotide sequence ID" value="NZ_FAOZ01000010.1"/>
</dbReference>
<dbReference type="GO" id="GO:0051213">
    <property type="term" value="F:dioxygenase activity"/>
    <property type="evidence" value="ECO:0007669"/>
    <property type="project" value="UniProtKB-KW"/>
</dbReference>
<dbReference type="SUPFAM" id="SSF51197">
    <property type="entry name" value="Clavaminate synthase-like"/>
    <property type="match status" value="1"/>
</dbReference>
<evidence type="ECO:0000256" key="3">
    <source>
        <dbReference type="ARBA" id="ARBA00023004"/>
    </source>
</evidence>
<dbReference type="AlphaFoldDB" id="A0A0S4QN91"/>
<dbReference type="Pfam" id="PF02668">
    <property type="entry name" value="TauD"/>
    <property type="match status" value="1"/>
</dbReference>
<reference evidence="6" key="1">
    <citation type="submission" date="2015-11" db="EMBL/GenBank/DDBJ databases">
        <authorList>
            <person name="Varghese N."/>
        </authorList>
    </citation>
    <scope>NUCLEOTIDE SEQUENCE [LARGE SCALE GENOMIC DNA]</scope>
    <source>
        <strain evidence="6">DSM 45899</strain>
    </source>
</reference>
<keyword evidence="3" id="KW-0408">Iron</keyword>
<evidence type="ECO:0000313" key="5">
    <source>
        <dbReference type="EMBL" id="CUU57111.1"/>
    </source>
</evidence>
<gene>
    <name evidence="5" type="ORF">Ga0074812_110126</name>
</gene>
<keyword evidence="6" id="KW-1185">Reference proteome</keyword>